<feature type="compositionally biased region" description="Basic and acidic residues" evidence="1">
    <location>
        <begin position="119"/>
        <end position="135"/>
    </location>
</feature>
<proteinExistence type="predicted"/>
<protein>
    <submittedName>
        <fullName evidence="2">Uncharacterized protein</fullName>
    </submittedName>
</protein>
<dbReference type="AlphaFoldDB" id="A0AAV5TV28"/>
<evidence type="ECO:0000313" key="2">
    <source>
        <dbReference type="EMBL" id="GMS98115.1"/>
    </source>
</evidence>
<dbReference type="Proteomes" id="UP001432027">
    <property type="component" value="Unassembled WGS sequence"/>
</dbReference>
<organism evidence="2 3">
    <name type="scientific">Pristionchus entomophagus</name>
    <dbReference type="NCBI Taxonomy" id="358040"/>
    <lineage>
        <taxon>Eukaryota</taxon>
        <taxon>Metazoa</taxon>
        <taxon>Ecdysozoa</taxon>
        <taxon>Nematoda</taxon>
        <taxon>Chromadorea</taxon>
        <taxon>Rhabditida</taxon>
        <taxon>Rhabditina</taxon>
        <taxon>Diplogasteromorpha</taxon>
        <taxon>Diplogasteroidea</taxon>
        <taxon>Neodiplogasteridae</taxon>
        <taxon>Pristionchus</taxon>
    </lineage>
</organism>
<gene>
    <name evidence="2" type="ORF">PENTCL1PPCAC_20290</name>
</gene>
<accession>A0AAV5TV28</accession>
<feature type="non-terminal residue" evidence="2">
    <location>
        <position position="1"/>
    </location>
</feature>
<keyword evidence="3" id="KW-1185">Reference proteome</keyword>
<dbReference type="EMBL" id="BTSX01000005">
    <property type="protein sequence ID" value="GMS98115.1"/>
    <property type="molecule type" value="Genomic_DNA"/>
</dbReference>
<feature type="region of interest" description="Disordered" evidence="1">
    <location>
        <begin position="105"/>
        <end position="135"/>
    </location>
</feature>
<comment type="caution">
    <text evidence="2">The sequence shown here is derived from an EMBL/GenBank/DDBJ whole genome shotgun (WGS) entry which is preliminary data.</text>
</comment>
<name>A0AAV5TV28_9BILA</name>
<evidence type="ECO:0000256" key="1">
    <source>
        <dbReference type="SAM" id="MobiDB-lite"/>
    </source>
</evidence>
<sequence length="148" mass="16580">HSESMLSNAFRKNDTAVCRLSTANERDVRLEREEMGDKSVMCLMVSYLNSCIGKAKTSLQRKGITVSSVDSHGMPVDFSSRPIDPIFKVARAQLDNERHYIDVRHSRSPSFLSPKRPHSGHDSIESRNEKQVRIADEVVGGSPVQLVQ</sequence>
<evidence type="ECO:0000313" key="3">
    <source>
        <dbReference type="Proteomes" id="UP001432027"/>
    </source>
</evidence>
<reference evidence="2" key="1">
    <citation type="submission" date="2023-10" db="EMBL/GenBank/DDBJ databases">
        <title>Genome assembly of Pristionchus species.</title>
        <authorList>
            <person name="Yoshida K."/>
            <person name="Sommer R.J."/>
        </authorList>
    </citation>
    <scope>NUCLEOTIDE SEQUENCE</scope>
    <source>
        <strain evidence="2">RS0144</strain>
    </source>
</reference>